<dbReference type="GO" id="GO:0003998">
    <property type="term" value="F:acylphosphatase activity"/>
    <property type="evidence" value="ECO:0007669"/>
    <property type="project" value="UniProtKB-EC"/>
</dbReference>
<dbReference type="Proteomes" id="UP000237983">
    <property type="component" value="Unassembled WGS sequence"/>
</dbReference>
<protein>
    <recommendedName>
        <fullName evidence="3">Acylphosphatase</fullName>
        <ecNumber evidence="2">3.6.1.7</ecNumber>
    </recommendedName>
    <alternativeName>
        <fullName evidence="4">Acylphosphate phosphohydrolase</fullName>
    </alternativeName>
</protein>
<evidence type="ECO:0000256" key="5">
    <source>
        <dbReference type="ARBA" id="ARBA00047645"/>
    </source>
</evidence>
<accession>A0A2T0VJX2</accession>
<dbReference type="SUPFAM" id="SSF54975">
    <property type="entry name" value="Acylphosphatase/BLUF domain-like"/>
    <property type="match status" value="1"/>
</dbReference>
<evidence type="ECO:0000313" key="9">
    <source>
        <dbReference type="EMBL" id="PRY70489.1"/>
    </source>
</evidence>
<evidence type="ECO:0000256" key="1">
    <source>
        <dbReference type="ARBA" id="ARBA00005614"/>
    </source>
</evidence>
<dbReference type="PROSITE" id="PS51160">
    <property type="entry name" value="ACYLPHOSPHATASE_3"/>
    <property type="match status" value="1"/>
</dbReference>
<evidence type="ECO:0000256" key="6">
    <source>
        <dbReference type="PROSITE-ProRule" id="PRU00520"/>
    </source>
</evidence>
<dbReference type="AlphaFoldDB" id="A0A2T0VJX2"/>
<dbReference type="InterPro" id="IPR001792">
    <property type="entry name" value="Acylphosphatase-like_dom"/>
</dbReference>
<dbReference type="EMBL" id="PVTL01000001">
    <property type="protein sequence ID" value="PRY70489.1"/>
    <property type="molecule type" value="Genomic_DNA"/>
</dbReference>
<comment type="caution">
    <text evidence="6">Lacks conserved residue(s) required for the propagation of feature annotation.</text>
</comment>
<evidence type="ECO:0000256" key="7">
    <source>
        <dbReference type="RuleBase" id="RU004168"/>
    </source>
</evidence>
<feature type="domain" description="Acylphosphatase-like" evidence="8">
    <location>
        <begin position="15"/>
        <end position="100"/>
    </location>
</feature>
<evidence type="ECO:0000256" key="3">
    <source>
        <dbReference type="ARBA" id="ARBA00015991"/>
    </source>
</evidence>
<name>A0A2T0VJX2_9MICO</name>
<comment type="similarity">
    <text evidence="1 7">Belongs to the acylphosphatase family.</text>
</comment>
<organism evidence="9 10">
    <name type="scientific">Glaciihabitans tibetensis</name>
    <dbReference type="NCBI Taxonomy" id="1266600"/>
    <lineage>
        <taxon>Bacteria</taxon>
        <taxon>Bacillati</taxon>
        <taxon>Actinomycetota</taxon>
        <taxon>Actinomycetes</taxon>
        <taxon>Micrococcales</taxon>
        <taxon>Microbacteriaceae</taxon>
        <taxon>Glaciihabitans</taxon>
    </lineage>
</organism>
<keyword evidence="10" id="KW-1185">Reference proteome</keyword>
<dbReference type="Pfam" id="PF00708">
    <property type="entry name" value="Acylphosphatase"/>
    <property type="match status" value="1"/>
</dbReference>
<reference evidence="9 10" key="1">
    <citation type="submission" date="2018-03" db="EMBL/GenBank/DDBJ databases">
        <title>Genomic Encyclopedia of Type Strains, Phase III (KMG-III): the genomes of soil and plant-associated and newly described type strains.</title>
        <authorList>
            <person name="Whitman W."/>
        </authorList>
    </citation>
    <scope>NUCLEOTIDE SEQUENCE [LARGE SCALE GENOMIC DNA]</scope>
    <source>
        <strain evidence="9 10">CGMCC 1.12484</strain>
    </source>
</reference>
<proteinExistence type="inferred from homology"/>
<dbReference type="PANTHER" id="PTHR47268:SF4">
    <property type="entry name" value="ACYLPHOSPHATASE"/>
    <property type="match status" value="1"/>
</dbReference>
<evidence type="ECO:0000313" key="10">
    <source>
        <dbReference type="Proteomes" id="UP000237983"/>
    </source>
</evidence>
<evidence type="ECO:0000259" key="8">
    <source>
        <dbReference type="PROSITE" id="PS51160"/>
    </source>
</evidence>
<dbReference type="Gene3D" id="3.30.70.100">
    <property type="match status" value="1"/>
</dbReference>
<dbReference type="PANTHER" id="PTHR47268">
    <property type="entry name" value="ACYLPHOSPHATASE"/>
    <property type="match status" value="1"/>
</dbReference>
<gene>
    <name evidence="9" type="ORF">B0I08_101625</name>
</gene>
<evidence type="ECO:0000256" key="2">
    <source>
        <dbReference type="ARBA" id="ARBA00012150"/>
    </source>
</evidence>
<dbReference type="InterPro" id="IPR020456">
    <property type="entry name" value="Acylphosphatase"/>
</dbReference>
<sequence length="100" mass="11350">MAKNPRREETIRVIRKHAVVRGQVQGSGFRYYTQTEAIRRGLRGYVRDSADGSIEVEVEGDDTTVEDLIDWLKVGPTWAKVEKVEVAERLPSGRPGFHIL</sequence>
<comment type="caution">
    <text evidence="9">The sequence shown here is derived from an EMBL/GenBank/DDBJ whole genome shotgun (WGS) entry which is preliminary data.</text>
</comment>
<dbReference type="EC" id="3.6.1.7" evidence="2"/>
<evidence type="ECO:0000256" key="4">
    <source>
        <dbReference type="ARBA" id="ARBA00032904"/>
    </source>
</evidence>
<dbReference type="InterPro" id="IPR036046">
    <property type="entry name" value="Acylphosphatase-like_dom_sf"/>
</dbReference>
<comment type="catalytic activity">
    <reaction evidence="5">
        <text>an acyl phosphate + H2O = a carboxylate + phosphate + H(+)</text>
        <dbReference type="Rhea" id="RHEA:14965"/>
        <dbReference type="ChEBI" id="CHEBI:15377"/>
        <dbReference type="ChEBI" id="CHEBI:15378"/>
        <dbReference type="ChEBI" id="CHEBI:29067"/>
        <dbReference type="ChEBI" id="CHEBI:43474"/>
        <dbReference type="ChEBI" id="CHEBI:59918"/>
        <dbReference type="EC" id="3.6.1.7"/>
    </reaction>
</comment>